<evidence type="ECO:0000313" key="3">
    <source>
        <dbReference type="Proteomes" id="UP000789572"/>
    </source>
</evidence>
<protein>
    <submittedName>
        <fullName evidence="2">6861_t:CDS:1</fullName>
    </submittedName>
</protein>
<dbReference type="EMBL" id="CAJVPJ010000844">
    <property type="protein sequence ID" value="CAG8560142.1"/>
    <property type="molecule type" value="Genomic_DNA"/>
</dbReference>
<feature type="region of interest" description="Disordered" evidence="1">
    <location>
        <begin position="47"/>
        <end position="74"/>
    </location>
</feature>
<accession>A0A9N9BBA0</accession>
<dbReference type="AlphaFoldDB" id="A0A9N9BBA0"/>
<dbReference type="Proteomes" id="UP000789572">
    <property type="component" value="Unassembled WGS sequence"/>
</dbReference>
<evidence type="ECO:0000313" key="2">
    <source>
        <dbReference type="EMBL" id="CAG8560142.1"/>
    </source>
</evidence>
<feature type="compositionally biased region" description="Polar residues" evidence="1">
    <location>
        <begin position="63"/>
        <end position="74"/>
    </location>
</feature>
<keyword evidence="3" id="KW-1185">Reference proteome</keyword>
<organism evidence="2 3">
    <name type="scientific">Paraglomus occultum</name>
    <dbReference type="NCBI Taxonomy" id="144539"/>
    <lineage>
        <taxon>Eukaryota</taxon>
        <taxon>Fungi</taxon>
        <taxon>Fungi incertae sedis</taxon>
        <taxon>Mucoromycota</taxon>
        <taxon>Glomeromycotina</taxon>
        <taxon>Glomeromycetes</taxon>
        <taxon>Paraglomerales</taxon>
        <taxon>Paraglomeraceae</taxon>
        <taxon>Paraglomus</taxon>
    </lineage>
</organism>
<comment type="caution">
    <text evidence="2">The sequence shown here is derived from an EMBL/GenBank/DDBJ whole genome shotgun (WGS) entry which is preliminary data.</text>
</comment>
<sequence length="74" mass="8296">MVNIKEDEPRIEEQSILGWQYISCKKQSAAGRCVVLKRFGMRRSAKCASESNDDGLMNERLQTRGNESGAESSD</sequence>
<proteinExistence type="predicted"/>
<name>A0A9N9BBA0_9GLOM</name>
<reference evidence="2" key="1">
    <citation type="submission" date="2021-06" db="EMBL/GenBank/DDBJ databases">
        <authorList>
            <person name="Kallberg Y."/>
            <person name="Tangrot J."/>
            <person name="Rosling A."/>
        </authorList>
    </citation>
    <scope>NUCLEOTIDE SEQUENCE</scope>
    <source>
        <strain evidence="2">IA702</strain>
    </source>
</reference>
<evidence type="ECO:0000256" key="1">
    <source>
        <dbReference type="SAM" id="MobiDB-lite"/>
    </source>
</evidence>
<gene>
    <name evidence="2" type="ORF">POCULU_LOCUS5466</name>
</gene>